<comment type="caution">
    <text evidence="2">The sequence shown here is derived from an EMBL/GenBank/DDBJ whole genome shotgun (WGS) entry which is preliminary data.</text>
</comment>
<name>A0AA38X8V4_9EURO</name>
<dbReference type="SUPFAM" id="SSF51735">
    <property type="entry name" value="NAD(P)-binding Rossmann-fold domains"/>
    <property type="match status" value="1"/>
</dbReference>
<accession>A0AA38X8V4</accession>
<dbReference type="Gene3D" id="3.40.50.720">
    <property type="entry name" value="NAD(P)-binding Rossmann-like Domain"/>
    <property type="match status" value="1"/>
</dbReference>
<dbReference type="PANTHER" id="PTHR45033:SF2">
    <property type="entry name" value="ZINC-TYPE ALCOHOL DEHYDROGENASE-LIKE PROTEIN C1773.06C"/>
    <property type="match status" value="1"/>
</dbReference>
<dbReference type="GO" id="GO:0016491">
    <property type="term" value="F:oxidoreductase activity"/>
    <property type="evidence" value="ECO:0007669"/>
    <property type="project" value="InterPro"/>
</dbReference>
<dbReference type="InterPro" id="IPR013149">
    <property type="entry name" value="ADH-like_C"/>
</dbReference>
<dbReference type="InterPro" id="IPR036291">
    <property type="entry name" value="NAD(P)-bd_dom_sf"/>
</dbReference>
<gene>
    <name evidence="2" type="ORF">H2200_006465</name>
</gene>
<dbReference type="Gene3D" id="3.90.180.10">
    <property type="entry name" value="Medium-chain alcohol dehydrogenases, catalytic domain"/>
    <property type="match status" value="1"/>
</dbReference>
<evidence type="ECO:0000259" key="1">
    <source>
        <dbReference type="SMART" id="SM00829"/>
    </source>
</evidence>
<dbReference type="SUPFAM" id="SSF50129">
    <property type="entry name" value="GroES-like"/>
    <property type="match status" value="1"/>
</dbReference>
<dbReference type="InterPro" id="IPR013154">
    <property type="entry name" value="ADH-like_N"/>
</dbReference>
<dbReference type="CDD" id="cd08276">
    <property type="entry name" value="MDR7"/>
    <property type="match status" value="1"/>
</dbReference>
<sequence>MSLPKTTPAWIIEASNGDKPGFENVKFVKEHPVPELGENDCLVQIQAVSLNYRDLVIPKGQYPLPLNLPCVACSDGAGRILAVGSKVTSFEEGDKVVTLFTQQHQHGEPTPDMFGSTLGGTAHGTLRQYAVFPASGLARAPSNLSPTEAGTLTCAPLTAWNALYGLVSKALKPGDTILTQGTGGVSLAAIQFAKAAGATVIATTSSEEKGKRLEKMGADIVINYKKDSSWGETAKRLSPGKTGVDHIVEVGGPGTMAQSLKAIKLGGVISVIGFLGGPPGEKEPSTLEALSAGCIIRGILIGSKEQLVAMNRAIDANNIHPVVDEKIFNLENALEGFEYQWQQKNFGKVVIQLEGPVLGEKEG</sequence>
<dbReference type="SMART" id="SM00829">
    <property type="entry name" value="PKS_ER"/>
    <property type="match status" value="1"/>
</dbReference>
<dbReference type="Pfam" id="PF00107">
    <property type="entry name" value="ADH_zinc_N"/>
    <property type="match status" value="1"/>
</dbReference>
<proteinExistence type="predicted"/>
<keyword evidence="3" id="KW-1185">Reference proteome</keyword>
<reference evidence="2" key="1">
    <citation type="submission" date="2022-10" db="EMBL/GenBank/DDBJ databases">
        <title>Culturing micro-colonial fungi from biological soil crusts in the Mojave desert and describing Neophaeococcomyces mojavensis, and introducing the new genera and species Taxawa tesnikishii.</title>
        <authorList>
            <person name="Kurbessoian T."/>
            <person name="Stajich J.E."/>
        </authorList>
    </citation>
    <scope>NUCLEOTIDE SEQUENCE</scope>
    <source>
        <strain evidence="2">TK_41</strain>
    </source>
</reference>
<dbReference type="InterPro" id="IPR020843">
    <property type="entry name" value="ER"/>
</dbReference>
<protein>
    <recommendedName>
        <fullName evidence="1">Enoyl reductase (ER) domain-containing protein</fullName>
    </recommendedName>
</protein>
<feature type="domain" description="Enoyl reductase (ER)" evidence="1">
    <location>
        <begin position="21"/>
        <end position="351"/>
    </location>
</feature>
<dbReference type="AlphaFoldDB" id="A0AA38X8V4"/>
<organism evidence="2 3">
    <name type="scientific">Cladophialophora chaetospira</name>
    <dbReference type="NCBI Taxonomy" id="386627"/>
    <lineage>
        <taxon>Eukaryota</taxon>
        <taxon>Fungi</taxon>
        <taxon>Dikarya</taxon>
        <taxon>Ascomycota</taxon>
        <taxon>Pezizomycotina</taxon>
        <taxon>Eurotiomycetes</taxon>
        <taxon>Chaetothyriomycetidae</taxon>
        <taxon>Chaetothyriales</taxon>
        <taxon>Herpotrichiellaceae</taxon>
        <taxon>Cladophialophora</taxon>
    </lineage>
</organism>
<dbReference type="EMBL" id="JAPDRK010000009">
    <property type="protein sequence ID" value="KAJ9608694.1"/>
    <property type="molecule type" value="Genomic_DNA"/>
</dbReference>
<dbReference type="Pfam" id="PF08240">
    <property type="entry name" value="ADH_N"/>
    <property type="match status" value="1"/>
</dbReference>
<dbReference type="Proteomes" id="UP001172673">
    <property type="component" value="Unassembled WGS sequence"/>
</dbReference>
<dbReference type="InterPro" id="IPR052711">
    <property type="entry name" value="Zinc_ADH-like"/>
</dbReference>
<dbReference type="PANTHER" id="PTHR45033">
    <property type="match status" value="1"/>
</dbReference>
<dbReference type="InterPro" id="IPR011032">
    <property type="entry name" value="GroES-like_sf"/>
</dbReference>
<evidence type="ECO:0000313" key="3">
    <source>
        <dbReference type="Proteomes" id="UP001172673"/>
    </source>
</evidence>
<evidence type="ECO:0000313" key="2">
    <source>
        <dbReference type="EMBL" id="KAJ9608694.1"/>
    </source>
</evidence>